<accession>A0A2U3I8U4</accession>
<dbReference type="Proteomes" id="UP000238169">
    <property type="component" value="Unassembled WGS sequence"/>
</dbReference>
<protein>
    <submittedName>
        <fullName evidence="1">Uncharacterized protein</fullName>
    </submittedName>
</protein>
<proteinExistence type="predicted"/>
<reference evidence="2" key="1">
    <citation type="submission" date="2018-01" db="EMBL/GenBank/DDBJ databases">
        <authorList>
            <person name="Peeters C."/>
        </authorList>
    </citation>
    <scope>NUCLEOTIDE SEQUENCE [LARGE SCALE GENOMIC DNA]</scope>
</reference>
<organism evidence="1 2">
    <name type="scientific">Caballeronia novacaledonica</name>
    <dbReference type="NCBI Taxonomy" id="1544861"/>
    <lineage>
        <taxon>Bacteria</taxon>
        <taxon>Pseudomonadati</taxon>
        <taxon>Pseudomonadota</taxon>
        <taxon>Betaproteobacteria</taxon>
        <taxon>Burkholderiales</taxon>
        <taxon>Burkholderiaceae</taxon>
        <taxon>Caballeronia</taxon>
    </lineage>
</organism>
<evidence type="ECO:0000313" key="1">
    <source>
        <dbReference type="EMBL" id="SPB16538.1"/>
    </source>
</evidence>
<dbReference type="AlphaFoldDB" id="A0A2U3I8U4"/>
<gene>
    <name evidence="1" type="ORF">NOV72_03737</name>
</gene>
<dbReference type="RefSeq" id="WP_181291108.1">
    <property type="nucleotide sequence ID" value="NZ_OGTP01000013.1"/>
</dbReference>
<sequence length="58" mass="6427">MENFVAFSASDKAVIVASFSCGQDAEVWKYQGQVDANDARWLTYKAGFPEGTFSEEQV</sequence>
<name>A0A2U3I8U4_9BURK</name>
<keyword evidence="2" id="KW-1185">Reference proteome</keyword>
<evidence type="ECO:0000313" key="2">
    <source>
        <dbReference type="Proteomes" id="UP000238169"/>
    </source>
</evidence>
<dbReference type="EMBL" id="OGTP01000013">
    <property type="protein sequence ID" value="SPB16538.1"/>
    <property type="molecule type" value="Genomic_DNA"/>
</dbReference>